<evidence type="ECO:0000313" key="4">
    <source>
        <dbReference type="Proteomes" id="UP000646827"/>
    </source>
</evidence>
<protein>
    <submittedName>
        <fullName evidence="3">Uncharacterized protein</fullName>
    </submittedName>
</protein>
<feature type="region of interest" description="Disordered" evidence="2">
    <location>
        <begin position="253"/>
        <end position="411"/>
    </location>
</feature>
<dbReference type="AlphaFoldDB" id="A0A8H7VHJ8"/>
<evidence type="ECO:0000256" key="1">
    <source>
        <dbReference type="SAM" id="Coils"/>
    </source>
</evidence>
<feature type="compositionally biased region" description="Basic and acidic residues" evidence="2">
    <location>
        <begin position="378"/>
        <end position="387"/>
    </location>
</feature>
<gene>
    <name evidence="3" type="ORF">INT45_011552</name>
</gene>
<keyword evidence="4" id="KW-1185">Reference proteome</keyword>
<dbReference type="OrthoDB" id="10394646at2759"/>
<sequence length="411" mass="47080">MGLNNKKSKYNIELALARIERNLNEQEKQHKKELKQIRNALKEQTIIATRLANVLEQMEQGTQVGNSNQVANGPAVLIDHPKQKTYNQRKQKHEMRGQQYGRSLFIWLIKMYRTKINLPPLEEAQMNSRFDHTQEIANEVILRCKKKHNIPENSKWESTKSYRQEMYHQLERDSVPYVLLKACTKHWGAQIMLGKLWQNIQQRKNKKNEEQDDQLLITRQTEGQEPSGNNETNLSSGDLVLEEQMDDMDNFVTEMNKNNHNGTDESDSHGNTSGDDSNSHCTSADDSIFDNSSSSSKGSDNDLDDSSNSYDSCDSSDSKESSDCTSDESNSSNAEEASTSSRKKSTKDTKFKSFNRKKNKKQSSTSSRKNDNNSPARNELHGKENRVPKKPRVILKNYKGQKRKRGKDGKE</sequence>
<reference evidence="3 4" key="1">
    <citation type="submission" date="2020-12" db="EMBL/GenBank/DDBJ databases">
        <title>Metabolic potential, ecology and presence of endohyphal bacteria is reflected in genomic diversity of Mucoromycotina.</title>
        <authorList>
            <person name="Muszewska A."/>
            <person name="Okrasinska A."/>
            <person name="Steczkiewicz K."/>
            <person name="Drgas O."/>
            <person name="Orlowska M."/>
            <person name="Perlinska-Lenart U."/>
            <person name="Aleksandrzak-Piekarczyk T."/>
            <person name="Szatraj K."/>
            <person name="Zielenkiewicz U."/>
            <person name="Pilsyk S."/>
            <person name="Malc E."/>
            <person name="Mieczkowski P."/>
            <person name="Kruszewska J.S."/>
            <person name="Biernat P."/>
            <person name="Pawlowska J."/>
        </authorList>
    </citation>
    <scope>NUCLEOTIDE SEQUENCE [LARGE SCALE GENOMIC DNA]</scope>
    <source>
        <strain evidence="3 4">CBS 142.35</strain>
    </source>
</reference>
<feature type="compositionally biased region" description="Low complexity" evidence="2">
    <location>
        <begin position="284"/>
        <end position="298"/>
    </location>
</feature>
<organism evidence="3 4">
    <name type="scientific">Circinella minor</name>
    <dbReference type="NCBI Taxonomy" id="1195481"/>
    <lineage>
        <taxon>Eukaryota</taxon>
        <taxon>Fungi</taxon>
        <taxon>Fungi incertae sedis</taxon>
        <taxon>Mucoromycota</taxon>
        <taxon>Mucoromycotina</taxon>
        <taxon>Mucoromycetes</taxon>
        <taxon>Mucorales</taxon>
        <taxon>Lichtheimiaceae</taxon>
        <taxon>Circinella</taxon>
    </lineage>
</organism>
<evidence type="ECO:0000256" key="2">
    <source>
        <dbReference type="SAM" id="MobiDB-lite"/>
    </source>
</evidence>
<name>A0A8H7VHJ8_9FUNG</name>
<keyword evidence="1" id="KW-0175">Coiled coil</keyword>
<dbReference type="Proteomes" id="UP000646827">
    <property type="component" value="Unassembled WGS sequence"/>
</dbReference>
<comment type="caution">
    <text evidence="3">The sequence shown here is derived from an EMBL/GenBank/DDBJ whole genome shotgun (WGS) entry which is preliminary data.</text>
</comment>
<feature type="compositionally biased region" description="Basic residues" evidence="2">
    <location>
        <begin position="388"/>
        <end position="411"/>
    </location>
</feature>
<proteinExistence type="predicted"/>
<evidence type="ECO:0000313" key="3">
    <source>
        <dbReference type="EMBL" id="KAG2223206.1"/>
    </source>
</evidence>
<accession>A0A8H7VHJ8</accession>
<feature type="coiled-coil region" evidence="1">
    <location>
        <begin position="9"/>
        <end position="44"/>
    </location>
</feature>
<feature type="compositionally biased region" description="Low complexity" evidence="2">
    <location>
        <begin position="323"/>
        <end position="340"/>
    </location>
</feature>
<feature type="compositionally biased region" description="Polar residues" evidence="2">
    <location>
        <begin position="269"/>
        <end position="282"/>
    </location>
</feature>
<dbReference type="EMBL" id="JAEPRB010000066">
    <property type="protein sequence ID" value="KAG2223206.1"/>
    <property type="molecule type" value="Genomic_DNA"/>
</dbReference>
<feature type="compositionally biased region" description="Low complexity" evidence="2">
    <location>
        <begin position="306"/>
        <end position="315"/>
    </location>
</feature>